<feature type="compositionally biased region" description="Basic and acidic residues" evidence="4">
    <location>
        <begin position="933"/>
        <end position="943"/>
    </location>
</feature>
<dbReference type="GO" id="GO:0007156">
    <property type="term" value="P:homophilic cell adhesion via plasma membrane adhesion molecules"/>
    <property type="evidence" value="ECO:0007669"/>
    <property type="project" value="TreeGrafter"/>
</dbReference>
<feature type="domain" description="Ig-like" evidence="5">
    <location>
        <begin position="326"/>
        <end position="400"/>
    </location>
</feature>
<dbReference type="OrthoDB" id="6070751at2759"/>
<feature type="region of interest" description="Disordered" evidence="4">
    <location>
        <begin position="899"/>
        <end position="1142"/>
    </location>
</feature>
<dbReference type="Pfam" id="PF07679">
    <property type="entry name" value="I-set"/>
    <property type="match status" value="5"/>
</dbReference>
<feature type="region of interest" description="Disordered" evidence="4">
    <location>
        <begin position="720"/>
        <end position="739"/>
    </location>
</feature>
<dbReference type="GO" id="GO:0030424">
    <property type="term" value="C:axon"/>
    <property type="evidence" value="ECO:0007669"/>
    <property type="project" value="TreeGrafter"/>
</dbReference>
<evidence type="ECO:0000313" key="6">
    <source>
        <dbReference type="EMBL" id="CAG7826520.1"/>
    </source>
</evidence>
<dbReference type="PANTHER" id="PTHR45080:SF8">
    <property type="entry name" value="IG-LIKE DOMAIN-CONTAINING PROTEIN"/>
    <property type="match status" value="1"/>
</dbReference>
<dbReference type="InterPro" id="IPR050958">
    <property type="entry name" value="Cell_Adh-Cytoskel_Orgn"/>
</dbReference>
<reference evidence="6" key="1">
    <citation type="submission" date="2021-06" db="EMBL/GenBank/DDBJ databases">
        <authorList>
            <person name="Hodson N. C."/>
            <person name="Mongue J. A."/>
            <person name="Jaron S. K."/>
        </authorList>
    </citation>
    <scope>NUCLEOTIDE SEQUENCE</scope>
</reference>
<evidence type="ECO:0000256" key="4">
    <source>
        <dbReference type="SAM" id="MobiDB-lite"/>
    </source>
</evidence>
<dbReference type="EMBL" id="CAJVCH010540030">
    <property type="protein sequence ID" value="CAG7826520.1"/>
    <property type="molecule type" value="Genomic_DNA"/>
</dbReference>
<keyword evidence="3" id="KW-0393">Immunoglobulin domain</keyword>
<keyword evidence="1" id="KW-0732">Signal</keyword>
<evidence type="ECO:0000256" key="1">
    <source>
        <dbReference type="ARBA" id="ARBA00022729"/>
    </source>
</evidence>
<sequence length="2408" mass="263887">MGSKCCKPEDKIYSDVVRINEQQKHINNISTIPSRSLLPRTEETPVMEVVPEFLKPLGEFTFKVNGRGKLSVNIKSTSEYKVTWFRNGKKLDPSSDPRYHYTVESNVHSFNLLQVHVEDEGKWTCVAENVIGKQASHGLVRLMIPRAYKPPEFVEPLRAILTDAGTVSLECKVTGVPTPLLQWFKDGESIKPGDVFALKQADPTSLGSYTCQATNCMGTTVSCSHVHVTSSRPVITDGLVDHKARIGEAHVLTVGVRNPVGKVTWFNKGVEVKEDHRVGMVQNDFSVELVLNPLMLCDEGEWKCSVNGVETNCFVSVVAPKNYRKPRFLQDLKAVLTEEGLVTFECKVVGYPTPELKWFKDGVELKPGDVYQLCGSNSLGLYTCIASNCMGVSESTAELTFDDIQFQLSEEERGKLIEHLSSVNRPPQFVRGLKSTTILVGSKLDITVELNCKATLEWYFDNQLITPGGEFTISGNSLIAETLNIGKEGEYKCVAKNEYGTSFSCCRISLNVPSNYKKPRFLEGLRAVLHEGIVNLECKVIGVPQPTLKWFKDGIELKAGDIHKIVSSGGNCCLGTYTCQARNCMGACESSASLLGFEENKKQEDILEKLARDPSLSTILEERSSQMVSVYETAEGLDEISVSIDGKEVSVSLYETPDLTEQDAKNIIEMFADEFSEYISEHNVFTLPSLRFVKETTHSGRLVMEAVVIDVDVDGFETAPSRRDSVSGQTEADFEDMTDLSESRQSVLLEDYEAVQVGAAVELVLEKERTMTSLESPTDINTVVSDGLKILEIPDHEDFRVIEPDDSSSPEMSFYSEGLETPVFGSLEELPHKMEEDWEMVDNRGISEEFNETINQFGGKINEFLNELNKLTGAEPDQINIFDSQELEPAQVIIEDIEEDTGIPQDGKDKRAQESQPKSERKDSMTQTINKKSAHERNKKPSETESNANQRQSPDVCDTDGFEIIQHSDIIDEALQTDTQGSKVATADLNSQSPDNQSDRDTPNKKKPLDTPQTGVTPDPSKSKEKDKIEEKVQKDESTIKIADNEIVGTPDLRKPEQEEKPANQHDISQDKPQDRPNSDNLLKQAPQPDLSKDTSVENVPQGSGDQQNQQVPIKSPETTESLKNQKDATTSNELPVSLETTGIPQVIQPEIGVEISEVTTTTQADAKSIVHTAVGIPGKDNLNVSFDDFTITEVTPLDTKILGTESKSEASEITLTKDTVSLSTTSESKSDSDRTLMEEHSVITTFQQNETKDEVMKAAEKTQSVTKDTTELSQADQVSVVEVLDGVKQIPGTPSEQAAASVQPTSDTIRTAASAETTLEVSQGSPVAQGQVSEEKVTAAQDGKIKLEQTLVSSVQQESSEILKIVTAEVLQRAATEVSQPQREAVSEKVTAQGLQQHTAEVLQKLTPQGLQKATVEILQQQPVEKLQQISAESLQQQTVQVLQNLTPDVLAKVTAEIVKQQPTLASQKATAPALQNQTALVLEKATTEILQQLTTQTKQLTGQNNQQESSKVLKQITTEILQKAASEVTQLQSAEGLQTVTAEGLQQNTAEVIKKLTPEILQKATLAVLQNQGVEVLQQISAEGIQQQTTQVLQNVTPELLQNVTSEVAIQQVPVSKKITVKDLQQKTAQVLEKITAQVLERSTADSVQQQTAEYLEQQAAKVLKHLSTAILQPTTSCALQAVASPQKGLQQHTAEVLENLSTEVLQQMTAEGLESTTAQVLQKVTTEVLQSVSATVLEQLTAQGVETKTSKNLQPKTVEALQKAAAEVLQKVAPQVLQTATAEVLKQQPAEVLQLIPTDLLQSKTAEITQQQENAAFVQSQTASIIRQLSVAILEPQNVKVLQEVSAPKEGIKQHTAHVLETFTTQVLQQLSVEGLQPKTAEVVQKVTAEILQTVTAEIVEKLMAEGVTAKTPKSLQPKTVETLQKVTAEVLEKVAPQVLHAAAAEVLKQQPTEDLQQITKEVQQSTLAETSFSKQKHTIQIQQQTTEYLQQQTANVLQQLSIAIMESQNTTILQNVAAPQEGLKQHATEVLQTLTTQVMQKLASAGLQPETIETLQKVTADVMQALSAEVVDQLTAQGVPTKTPKSLQPTTVEALQKTTIHVLQKVAPQLLQKATTEVLQQQLPEDLQKISKETEQPAVEQILTQQASDLLQHICTAVMESQNSIILQQVTAPQEGIKQHTAQVLETLTAQVLDNLRAEGLEPKTAEVLHKLATQVLQNVTTEVVDQLTTEGVPTKTSKTLQRKTVEALQKATVEVLQKVNSQVLQTATAEILKQSPAEDVQRIIEAVQQIADGQISQQQQTGEFLQQQTTIVLEQLANAIAQPETAAILKQVEAPQEGLKQHTAQVLETLTTQVLQQLTAEGLQPKTVDALQKVTAEVIQTVTAEVVDQLTAEGVSTKTPKSL</sequence>
<evidence type="ECO:0000256" key="2">
    <source>
        <dbReference type="ARBA" id="ARBA00023157"/>
    </source>
</evidence>
<evidence type="ECO:0000256" key="3">
    <source>
        <dbReference type="ARBA" id="ARBA00023319"/>
    </source>
</evidence>
<feature type="non-terminal residue" evidence="6">
    <location>
        <position position="2408"/>
    </location>
</feature>
<dbReference type="InterPro" id="IPR013098">
    <property type="entry name" value="Ig_I-set"/>
</dbReference>
<feature type="compositionally biased region" description="Basic and acidic residues" evidence="4">
    <location>
        <begin position="906"/>
        <end position="924"/>
    </location>
</feature>
<dbReference type="GO" id="GO:0050808">
    <property type="term" value="P:synapse organization"/>
    <property type="evidence" value="ECO:0007669"/>
    <property type="project" value="TreeGrafter"/>
</dbReference>
<dbReference type="SMART" id="SM00409">
    <property type="entry name" value="IG"/>
    <property type="match status" value="5"/>
</dbReference>
<dbReference type="InterPro" id="IPR003598">
    <property type="entry name" value="Ig_sub2"/>
</dbReference>
<dbReference type="GO" id="GO:0043025">
    <property type="term" value="C:neuronal cell body"/>
    <property type="evidence" value="ECO:0007669"/>
    <property type="project" value="TreeGrafter"/>
</dbReference>
<dbReference type="InterPro" id="IPR003599">
    <property type="entry name" value="Ig_sub"/>
</dbReference>
<feature type="domain" description="Ig-like" evidence="5">
    <location>
        <begin position="233"/>
        <end position="316"/>
    </location>
</feature>
<feature type="compositionally biased region" description="Basic and acidic residues" evidence="4">
    <location>
        <begin position="997"/>
        <end position="1009"/>
    </location>
</feature>
<organism evidence="6 7">
    <name type="scientific">Allacma fusca</name>
    <dbReference type="NCBI Taxonomy" id="39272"/>
    <lineage>
        <taxon>Eukaryota</taxon>
        <taxon>Metazoa</taxon>
        <taxon>Ecdysozoa</taxon>
        <taxon>Arthropoda</taxon>
        <taxon>Hexapoda</taxon>
        <taxon>Collembola</taxon>
        <taxon>Symphypleona</taxon>
        <taxon>Sminthuridae</taxon>
        <taxon>Allacma</taxon>
    </lineage>
</organism>
<feature type="compositionally biased region" description="Polar residues" evidence="4">
    <location>
        <begin position="976"/>
        <end position="996"/>
    </location>
</feature>
<dbReference type="GO" id="GO:0005886">
    <property type="term" value="C:plasma membrane"/>
    <property type="evidence" value="ECO:0007669"/>
    <property type="project" value="TreeGrafter"/>
</dbReference>
<proteinExistence type="predicted"/>
<name>A0A8J2LR52_9HEXA</name>
<dbReference type="InterPro" id="IPR007110">
    <property type="entry name" value="Ig-like_dom"/>
</dbReference>
<feature type="compositionally biased region" description="Basic and acidic residues" evidence="4">
    <location>
        <begin position="1052"/>
        <end position="1078"/>
    </location>
</feature>
<comment type="caution">
    <text evidence="6">The sequence shown here is derived from an EMBL/GenBank/DDBJ whole genome shotgun (WGS) entry which is preliminary data.</text>
</comment>
<keyword evidence="2" id="KW-1015">Disulfide bond</keyword>
<dbReference type="Pfam" id="PF13927">
    <property type="entry name" value="Ig_3"/>
    <property type="match status" value="1"/>
</dbReference>
<dbReference type="Proteomes" id="UP000708208">
    <property type="component" value="Unassembled WGS sequence"/>
</dbReference>
<gene>
    <name evidence="6" type="ORF">AFUS01_LOCUS36570</name>
</gene>
<dbReference type="SMART" id="SM00408">
    <property type="entry name" value="IGc2"/>
    <property type="match status" value="5"/>
</dbReference>
<feature type="compositionally biased region" description="Polar residues" evidence="4">
    <location>
        <begin position="944"/>
        <end position="953"/>
    </location>
</feature>
<feature type="domain" description="Ig-like" evidence="5">
    <location>
        <begin position="513"/>
        <end position="595"/>
    </location>
</feature>
<dbReference type="PROSITE" id="PS50835">
    <property type="entry name" value="IG_LIKE"/>
    <property type="match status" value="5"/>
</dbReference>
<dbReference type="CDD" id="cd00096">
    <property type="entry name" value="Ig"/>
    <property type="match status" value="2"/>
</dbReference>
<dbReference type="PANTHER" id="PTHR45080">
    <property type="entry name" value="CONTACTIN 5"/>
    <property type="match status" value="1"/>
</dbReference>
<accession>A0A8J2LR52</accession>
<evidence type="ECO:0000313" key="7">
    <source>
        <dbReference type="Proteomes" id="UP000708208"/>
    </source>
</evidence>
<dbReference type="GO" id="GO:0008046">
    <property type="term" value="F:axon guidance receptor activity"/>
    <property type="evidence" value="ECO:0007669"/>
    <property type="project" value="TreeGrafter"/>
</dbReference>
<evidence type="ECO:0000259" key="5">
    <source>
        <dbReference type="PROSITE" id="PS50835"/>
    </source>
</evidence>
<feature type="compositionally biased region" description="Basic and acidic residues" evidence="4">
    <location>
        <begin position="1021"/>
        <end position="1039"/>
    </location>
</feature>
<protein>
    <recommendedName>
        <fullName evidence="5">Ig-like domain-containing protein</fullName>
    </recommendedName>
</protein>
<keyword evidence="7" id="KW-1185">Reference proteome</keyword>
<feature type="compositionally biased region" description="Polar residues" evidence="4">
    <location>
        <begin position="1097"/>
        <end position="1142"/>
    </location>
</feature>
<feature type="domain" description="Ig-like" evidence="5">
    <location>
        <begin position="151"/>
        <end position="229"/>
    </location>
</feature>
<feature type="domain" description="Ig-like" evidence="5">
    <location>
        <begin position="33"/>
        <end position="136"/>
    </location>
</feature>